<dbReference type="EMBL" id="MPUH01000224">
    <property type="protein sequence ID" value="OMJ85827.1"/>
    <property type="molecule type" value="Genomic_DNA"/>
</dbReference>
<keyword evidence="1" id="KW-0175">Coiled coil</keyword>
<gene>
    <name evidence="3" type="ORF">SteCoe_12737</name>
</gene>
<name>A0A1R2CA01_9CILI</name>
<feature type="coiled-coil region" evidence="1">
    <location>
        <begin position="169"/>
        <end position="220"/>
    </location>
</feature>
<feature type="compositionally biased region" description="Basic and acidic residues" evidence="2">
    <location>
        <begin position="11"/>
        <end position="56"/>
    </location>
</feature>
<feature type="compositionally biased region" description="Acidic residues" evidence="2">
    <location>
        <begin position="57"/>
        <end position="84"/>
    </location>
</feature>
<sequence>MSEEDPISQNPEDKVKSPVEEKHSGNESSPDDVKKLEEEIIKLAEEDNKNNEKVNDEAEENPAPAEDEQELLADEEVKAEEEENSFDREKAEENAEIEGEVEAEEDESRILKMYQNTLQELKENISKLNRQLEMKSKQTRPDPTEEELFKLQTLCRLTKIEAKNLRTVGEGLAESNQNLADNLENLKQESASKVVSSEKIESLKSKLSSLEKEYAELSKPNEINIQNLEKFLSPDTPLKFINEFYVNVQKRIDQLETENTSLTASNKKSSIELAKLKEKLENSTLRHKQNEEIKAKLKALEDTYQNYISTEARICDAMKEASEEYLFYSAKPENQHDADSAQNILKDMRNQVIKEENEIENLEFVLQEKRNLLRAAQVYGLQRSKTSTKLRTDMELLGLVLVEKEQAISRLRKEIDEFRIKYNQVQIDIKEVIEKKNKELQSVKAN</sequence>
<organism evidence="3 4">
    <name type="scientific">Stentor coeruleus</name>
    <dbReference type="NCBI Taxonomy" id="5963"/>
    <lineage>
        <taxon>Eukaryota</taxon>
        <taxon>Sar</taxon>
        <taxon>Alveolata</taxon>
        <taxon>Ciliophora</taxon>
        <taxon>Postciliodesmatophora</taxon>
        <taxon>Heterotrichea</taxon>
        <taxon>Heterotrichida</taxon>
        <taxon>Stentoridae</taxon>
        <taxon>Stentor</taxon>
    </lineage>
</organism>
<dbReference type="AlphaFoldDB" id="A0A1R2CA01"/>
<proteinExistence type="predicted"/>
<accession>A0A1R2CA01</accession>
<protein>
    <recommendedName>
        <fullName evidence="5">DUF4201 domain-containing protein</fullName>
    </recommendedName>
</protein>
<dbReference type="Proteomes" id="UP000187209">
    <property type="component" value="Unassembled WGS sequence"/>
</dbReference>
<evidence type="ECO:0000256" key="1">
    <source>
        <dbReference type="SAM" id="Coils"/>
    </source>
</evidence>
<evidence type="ECO:0000313" key="3">
    <source>
        <dbReference type="EMBL" id="OMJ85827.1"/>
    </source>
</evidence>
<feature type="coiled-coil region" evidence="1">
    <location>
        <begin position="338"/>
        <end position="372"/>
    </location>
</feature>
<evidence type="ECO:0000256" key="2">
    <source>
        <dbReference type="SAM" id="MobiDB-lite"/>
    </source>
</evidence>
<feature type="coiled-coil region" evidence="1">
    <location>
        <begin position="401"/>
        <end position="435"/>
    </location>
</feature>
<feature type="compositionally biased region" description="Acidic residues" evidence="2">
    <location>
        <begin position="94"/>
        <end position="107"/>
    </location>
</feature>
<dbReference type="OrthoDB" id="324901at2759"/>
<evidence type="ECO:0008006" key="5">
    <source>
        <dbReference type="Google" id="ProtNLM"/>
    </source>
</evidence>
<keyword evidence="4" id="KW-1185">Reference proteome</keyword>
<evidence type="ECO:0000313" key="4">
    <source>
        <dbReference type="Proteomes" id="UP000187209"/>
    </source>
</evidence>
<reference evidence="3 4" key="1">
    <citation type="submission" date="2016-11" db="EMBL/GenBank/DDBJ databases">
        <title>The macronuclear genome of Stentor coeruleus: a giant cell with tiny introns.</title>
        <authorList>
            <person name="Slabodnick M."/>
            <person name="Ruby J.G."/>
            <person name="Reiff S.B."/>
            <person name="Swart E.C."/>
            <person name="Gosai S."/>
            <person name="Prabakaran S."/>
            <person name="Witkowska E."/>
            <person name="Larue G.E."/>
            <person name="Fisher S."/>
            <person name="Freeman R.M."/>
            <person name="Gunawardena J."/>
            <person name="Chu W."/>
            <person name="Stover N.A."/>
            <person name="Gregory B.D."/>
            <person name="Nowacki M."/>
            <person name="Derisi J."/>
            <person name="Roy S.W."/>
            <person name="Marshall W.F."/>
            <person name="Sood P."/>
        </authorList>
    </citation>
    <scope>NUCLEOTIDE SEQUENCE [LARGE SCALE GENOMIC DNA]</scope>
    <source>
        <strain evidence="3">WM001</strain>
    </source>
</reference>
<feature type="region of interest" description="Disordered" evidence="2">
    <location>
        <begin position="1"/>
        <end position="108"/>
    </location>
</feature>
<feature type="coiled-coil region" evidence="1">
    <location>
        <begin position="245"/>
        <end position="310"/>
    </location>
</feature>
<comment type="caution">
    <text evidence="3">The sequence shown here is derived from an EMBL/GenBank/DDBJ whole genome shotgun (WGS) entry which is preliminary data.</text>
</comment>